<dbReference type="Proteomes" id="UP001220658">
    <property type="component" value="Unassembled WGS sequence"/>
</dbReference>
<evidence type="ECO:0000313" key="2">
    <source>
        <dbReference type="Proteomes" id="UP001220658"/>
    </source>
</evidence>
<sequence>MSTEQSSKNLGMGILYVSINAGTNIAIALRRTLNAIMYANVKYGEDHYIDYLKKRGYEFKKDINLAKVAFDKKKSDIERVSVNQEDVRIIKEYSMKYGMDFALTKRPKDLDTLIDRYIKKEKLTSQEEKIIKAFTIRDHDGNLVMDPEKPGRPQIRDAEYMLTFASVDLARWELICREMEARSHIPPFEERMKSAIQLAKINLVHVQNKVRERFKERGKDRAL</sequence>
<reference evidence="1" key="1">
    <citation type="submission" date="2023-01" db="EMBL/GenBank/DDBJ databases">
        <title>Human gut microbiome strain richness.</title>
        <authorList>
            <person name="Chen-Liaw A."/>
        </authorList>
    </citation>
    <scope>NUCLEOTIDE SEQUENCE</scope>
    <source>
        <strain evidence="1">D55st1_G4_D55t1_190419</strain>
    </source>
</reference>
<dbReference type="RefSeq" id="WP_195191161.1">
    <property type="nucleotide sequence ID" value="NZ_JADMUL010000011.1"/>
</dbReference>
<accession>A0AAW6FQK3</accession>
<name>A0AAW6FQK3_9FIRM</name>
<evidence type="ECO:0000313" key="1">
    <source>
        <dbReference type="EMBL" id="MDC0827986.1"/>
    </source>
</evidence>
<organism evidence="1 2">
    <name type="scientific">Faecalitalea cylindroides</name>
    <dbReference type="NCBI Taxonomy" id="39483"/>
    <lineage>
        <taxon>Bacteria</taxon>
        <taxon>Bacillati</taxon>
        <taxon>Bacillota</taxon>
        <taxon>Erysipelotrichia</taxon>
        <taxon>Erysipelotrichales</taxon>
        <taxon>Erysipelotrichaceae</taxon>
        <taxon>Faecalitalea</taxon>
    </lineage>
</organism>
<dbReference type="EMBL" id="JAQNCK010000009">
    <property type="protein sequence ID" value="MDC0827986.1"/>
    <property type="molecule type" value="Genomic_DNA"/>
</dbReference>
<comment type="caution">
    <text evidence="1">The sequence shown here is derived from an EMBL/GenBank/DDBJ whole genome shotgun (WGS) entry which is preliminary data.</text>
</comment>
<dbReference type="AlphaFoldDB" id="A0AAW6FQK3"/>
<proteinExistence type="predicted"/>
<gene>
    <name evidence="1" type="ORF">POG00_04590</name>
</gene>
<protein>
    <submittedName>
        <fullName evidence="1">Uncharacterized protein</fullName>
    </submittedName>
</protein>